<organism evidence="1 2">
    <name type="scientific">Haemaphysalis longicornis</name>
    <name type="common">Bush tick</name>
    <dbReference type="NCBI Taxonomy" id="44386"/>
    <lineage>
        <taxon>Eukaryota</taxon>
        <taxon>Metazoa</taxon>
        <taxon>Ecdysozoa</taxon>
        <taxon>Arthropoda</taxon>
        <taxon>Chelicerata</taxon>
        <taxon>Arachnida</taxon>
        <taxon>Acari</taxon>
        <taxon>Parasitiformes</taxon>
        <taxon>Ixodida</taxon>
        <taxon>Ixodoidea</taxon>
        <taxon>Ixodidae</taxon>
        <taxon>Haemaphysalinae</taxon>
        <taxon>Haemaphysalis</taxon>
    </lineage>
</organism>
<dbReference type="InterPro" id="IPR032675">
    <property type="entry name" value="LRR_dom_sf"/>
</dbReference>
<protein>
    <submittedName>
        <fullName evidence="1">Uncharacterized protein</fullName>
    </submittedName>
</protein>
<dbReference type="GO" id="GO:0019005">
    <property type="term" value="C:SCF ubiquitin ligase complex"/>
    <property type="evidence" value="ECO:0007669"/>
    <property type="project" value="TreeGrafter"/>
</dbReference>
<keyword evidence="2" id="KW-1185">Reference proteome</keyword>
<reference evidence="1 2" key="1">
    <citation type="journal article" date="2020" name="Cell">
        <title>Large-Scale Comparative Analyses of Tick Genomes Elucidate Their Genetic Diversity and Vector Capacities.</title>
        <authorList>
            <consortium name="Tick Genome and Microbiome Consortium (TIGMIC)"/>
            <person name="Jia N."/>
            <person name="Wang J."/>
            <person name="Shi W."/>
            <person name="Du L."/>
            <person name="Sun Y."/>
            <person name="Zhan W."/>
            <person name="Jiang J.F."/>
            <person name="Wang Q."/>
            <person name="Zhang B."/>
            <person name="Ji P."/>
            <person name="Bell-Sakyi L."/>
            <person name="Cui X.M."/>
            <person name="Yuan T.T."/>
            <person name="Jiang B.G."/>
            <person name="Yang W.F."/>
            <person name="Lam T.T."/>
            <person name="Chang Q.C."/>
            <person name="Ding S.J."/>
            <person name="Wang X.J."/>
            <person name="Zhu J.G."/>
            <person name="Ruan X.D."/>
            <person name="Zhao L."/>
            <person name="Wei J.T."/>
            <person name="Ye R.Z."/>
            <person name="Que T.C."/>
            <person name="Du C.H."/>
            <person name="Zhou Y.H."/>
            <person name="Cheng J.X."/>
            <person name="Dai P.F."/>
            <person name="Guo W.B."/>
            <person name="Han X.H."/>
            <person name="Huang E.J."/>
            <person name="Li L.F."/>
            <person name="Wei W."/>
            <person name="Gao Y.C."/>
            <person name="Liu J.Z."/>
            <person name="Shao H.Z."/>
            <person name="Wang X."/>
            <person name="Wang C.C."/>
            <person name="Yang T.C."/>
            <person name="Huo Q.B."/>
            <person name="Li W."/>
            <person name="Chen H.Y."/>
            <person name="Chen S.E."/>
            <person name="Zhou L.G."/>
            <person name="Ni X.B."/>
            <person name="Tian J.H."/>
            <person name="Sheng Y."/>
            <person name="Liu T."/>
            <person name="Pan Y.S."/>
            <person name="Xia L.Y."/>
            <person name="Li J."/>
            <person name="Zhao F."/>
            <person name="Cao W.C."/>
        </authorList>
    </citation>
    <scope>NUCLEOTIDE SEQUENCE [LARGE SCALE GENOMIC DNA]</scope>
    <source>
        <strain evidence="1">HaeL-2018</strain>
    </source>
</reference>
<dbReference type="GO" id="GO:0031146">
    <property type="term" value="P:SCF-dependent proteasomal ubiquitin-dependent protein catabolic process"/>
    <property type="evidence" value="ECO:0007669"/>
    <property type="project" value="TreeGrafter"/>
</dbReference>
<dbReference type="PANTHER" id="PTHR13318:SF190">
    <property type="entry name" value="PARTNER OF PAIRED, ISOFORM B"/>
    <property type="match status" value="1"/>
</dbReference>
<dbReference type="PANTHER" id="PTHR13318">
    <property type="entry name" value="PARTNER OF PAIRED, ISOFORM B-RELATED"/>
    <property type="match status" value="1"/>
</dbReference>
<dbReference type="Gene3D" id="3.80.10.10">
    <property type="entry name" value="Ribonuclease Inhibitor"/>
    <property type="match status" value="2"/>
</dbReference>
<sequence>MVKTKLSDRGLRLLGGLNEQGLPSGAGSVGSLECLSIKTCYNVKDDGLYYISVSMPRLVVLELWQVRDITLAGIEHVARIPTLRKLTLFECRNMTGLWLDILSTRPFPLYYLDISQCFQMDSTAVLSIATGPSLLGLRTLRMVGLRVKDYVLSFVAKKLTTYPSAR</sequence>
<dbReference type="EMBL" id="JABSTR010000005">
    <property type="protein sequence ID" value="KAH9370597.1"/>
    <property type="molecule type" value="Genomic_DNA"/>
</dbReference>
<dbReference type="Proteomes" id="UP000821853">
    <property type="component" value="Chromosome 3"/>
</dbReference>
<evidence type="ECO:0000313" key="2">
    <source>
        <dbReference type="Proteomes" id="UP000821853"/>
    </source>
</evidence>
<evidence type="ECO:0000313" key="1">
    <source>
        <dbReference type="EMBL" id="KAH9370597.1"/>
    </source>
</evidence>
<dbReference type="OrthoDB" id="10257471at2759"/>
<accession>A0A9J6G5S6</accession>
<dbReference type="SUPFAM" id="SSF52047">
    <property type="entry name" value="RNI-like"/>
    <property type="match status" value="1"/>
</dbReference>
<proteinExistence type="predicted"/>
<comment type="caution">
    <text evidence="1">The sequence shown here is derived from an EMBL/GenBank/DDBJ whole genome shotgun (WGS) entry which is preliminary data.</text>
</comment>
<name>A0A9J6G5S6_HAELO</name>
<dbReference type="VEuPathDB" id="VectorBase:HLOH_059313"/>
<dbReference type="AlphaFoldDB" id="A0A9J6G5S6"/>
<gene>
    <name evidence="1" type="ORF">HPB48_002472</name>
</gene>